<accession>A0A133N6E9</accession>
<dbReference type="Proteomes" id="UP001260956">
    <property type="component" value="Unassembled WGS sequence"/>
</dbReference>
<evidence type="ECO:0000313" key="9">
    <source>
        <dbReference type="Proteomes" id="UP000253144"/>
    </source>
</evidence>
<dbReference type="EMBL" id="LEQJ01000018">
    <property type="protein sequence ID" value="RBS27456.1"/>
    <property type="molecule type" value="Genomic_DNA"/>
</dbReference>
<dbReference type="Proteomes" id="UP001139644">
    <property type="component" value="Unassembled WGS sequence"/>
</dbReference>
<reference evidence="3 8" key="3">
    <citation type="submission" date="2018-05" db="EMBL/GenBank/DDBJ databases">
        <title>Vancomycin-resistant Enterococcus faecium strain from Chelyabinsk, Russia.</title>
        <authorList>
            <person name="Gostev V."/>
            <person name="Goncharov A."/>
            <person name="Kolodzhieva V."/>
            <person name="Suvorov A."/>
            <person name="Sidorenko S."/>
            <person name="Zueva L."/>
        </authorList>
    </citation>
    <scope>NUCLEOTIDE SEQUENCE [LARGE SCALE GENOMIC DNA]</scope>
    <source>
        <strain evidence="3 8">20</strain>
    </source>
</reference>
<dbReference type="Proteomes" id="UP000249070">
    <property type="component" value="Unassembled WGS sequence"/>
</dbReference>
<evidence type="ECO:0000313" key="7">
    <source>
        <dbReference type="Proteomes" id="UP000183509"/>
    </source>
</evidence>
<organism evidence="4 9">
    <name type="scientific">Enterococcus faecium</name>
    <name type="common">Streptococcus faecium</name>
    <dbReference type="NCBI Taxonomy" id="1352"/>
    <lineage>
        <taxon>Bacteria</taxon>
        <taxon>Bacillati</taxon>
        <taxon>Bacillota</taxon>
        <taxon>Bacilli</taxon>
        <taxon>Lactobacillales</taxon>
        <taxon>Enterococcaceae</taxon>
        <taxon>Enterococcus</taxon>
    </lineage>
</organism>
<reference evidence="6 7" key="2">
    <citation type="submission" date="2016-04" db="EMBL/GenBank/DDBJ databases">
        <authorList>
            <person name="Millard A."/>
        </authorList>
    </citation>
    <scope>NUCLEOTIDE SEQUENCE [LARGE SCALE GENOMIC DNA]</scope>
    <source>
        <strain evidence="6">Isolate 22</strain>
    </source>
</reference>
<protein>
    <submittedName>
        <fullName evidence="4">Uncharacterized protein</fullName>
    </submittedName>
</protein>
<evidence type="ECO:0000313" key="1">
    <source>
        <dbReference type="EMBL" id="MBX4223644.1"/>
    </source>
</evidence>
<sequence length="68" mass="7880">MFQKQIKIAKLVCECWAKKIFFQLISIDSVEKVHLDILSNSVVIFSKKDLSIATIKKEVFGLQIYEMT</sequence>
<evidence type="ECO:0000313" key="6">
    <source>
        <dbReference type="EMBL" id="SAM51734.1"/>
    </source>
</evidence>
<evidence type="ECO:0000313" key="10">
    <source>
        <dbReference type="Proteomes" id="UP000281752"/>
    </source>
</evidence>
<proteinExistence type="predicted"/>
<evidence type="ECO:0000313" key="3">
    <source>
        <dbReference type="EMBL" id="PZM52179.1"/>
    </source>
</evidence>
<evidence type="ECO:0000313" key="4">
    <source>
        <dbReference type="EMBL" id="RBS27456.1"/>
    </source>
</evidence>
<reference evidence="1" key="5">
    <citation type="journal article" date="2022" name="J. Anim. Sci.">
        <title>Whole genome sequence analyses-based assessment of virulence potential and antimicrobial susceptibilities and resistance of Enterococcus faecium strains isolated from commercial swine and cattle probiotic products.</title>
        <authorList>
            <person name="Shridhar P.B."/>
            <person name="Amachawadi R.G."/>
            <person name="Tokach M."/>
            <person name="Patel I."/>
            <person name="Gangiredla J."/>
            <person name="Mammel M."/>
            <person name="Nagaraja T.G."/>
        </authorList>
    </citation>
    <scope>NUCLEOTIDE SEQUENCE</scope>
    <source>
        <strain evidence="1">EF215</strain>
    </source>
</reference>
<dbReference type="RefSeq" id="WP_002307659.1">
    <property type="nucleotide sequence ID" value="NZ_AP027295.1"/>
</dbReference>
<reference evidence="2" key="6">
    <citation type="submission" date="2023-03" db="EMBL/GenBank/DDBJ databases">
        <authorList>
            <person name="Shen W."/>
            <person name="Cai J."/>
        </authorList>
    </citation>
    <scope>NUCLEOTIDE SEQUENCE</scope>
    <source>
        <strain evidence="2">B1010-2</strain>
    </source>
</reference>
<dbReference type="AlphaFoldDB" id="A0A133N6E9"/>
<dbReference type="Proteomes" id="UP000253144">
    <property type="component" value="Unassembled WGS sequence"/>
</dbReference>
<dbReference type="Proteomes" id="UP000183509">
    <property type="component" value="Unassembled WGS sequence"/>
</dbReference>
<name>A0A133N6E9_ENTFC</name>
<dbReference type="EMBL" id="QHGU01000188">
    <property type="protein sequence ID" value="PZM52179.1"/>
    <property type="molecule type" value="Genomic_DNA"/>
</dbReference>
<dbReference type="EMBL" id="JAIFOC010000141">
    <property type="protein sequence ID" value="MBX4223644.1"/>
    <property type="molecule type" value="Genomic_DNA"/>
</dbReference>
<evidence type="ECO:0000313" key="5">
    <source>
        <dbReference type="EMBL" id="ROX53252.1"/>
    </source>
</evidence>
<evidence type="ECO:0000313" key="2">
    <source>
        <dbReference type="EMBL" id="MDT2371246.1"/>
    </source>
</evidence>
<reference evidence="4 9" key="1">
    <citation type="submission" date="2015-06" db="EMBL/GenBank/DDBJ databases">
        <title>The Genome Sequence of Enterococcus faecium 131EA1.</title>
        <authorList>
            <consortium name="The Broad Institute Genomics Platform"/>
            <consortium name="The Broad Institute Genome Sequencing Center for Infectious Disease"/>
            <person name="Earl A.M."/>
            <person name="Van Tyne D."/>
            <person name="Lebreton F."/>
            <person name="Saavedra J.T."/>
            <person name="Gilmore M.S."/>
            <person name="Manson Mcguire A."/>
            <person name="Clock S."/>
            <person name="Crupain M."/>
            <person name="Rangan U."/>
            <person name="Young S."/>
            <person name="Abouelleil A."/>
            <person name="Cao P."/>
            <person name="Chapman S.B."/>
            <person name="Griggs A."/>
            <person name="Priest M."/>
            <person name="Shea T."/>
            <person name="Wortman J."/>
            <person name="Nusbaum C."/>
            <person name="Birren B."/>
        </authorList>
    </citation>
    <scope>NUCLEOTIDE SEQUENCE [LARGE SCALE GENOMIC DNA]</scope>
    <source>
        <strain evidence="4 9">131EA1</strain>
    </source>
</reference>
<dbReference type="GeneID" id="302705587"/>
<dbReference type="EMBL" id="FKLM01000057">
    <property type="protein sequence ID" value="SAM51734.1"/>
    <property type="molecule type" value="Genomic_DNA"/>
</dbReference>
<dbReference type="Proteomes" id="UP000281752">
    <property type="component" value="Unassembled WGS sequence"/>
</dbReference>
<dbReference type="EMBL" id="RKNM01000027">
    <property type="protein sequence ID" value="ROX53252.1"/>
    <property type="molecule type" value="Genomic_DNA"/>
</dbReference>
<dbReference type="EMBL" id="JARPTX010000097">
    <property type="protein sequence ID" value="MDT2371246.1"/>
    <property type="molecule type" value="Genomic_DNA"/>
</dbReference>
<comment type="caution">
    <text evidence="4">The sequence shown here is derived from an EMBL/GenBank/DDBJ whole genome shotgun (WGS) entry which is preliminary data.</text>
</comment>
<reference evidence="5 10" key="4">
    <citation type="submission" date="2018-10" db="EMBL/GenBank/DDBJ databases">
        <title>Genotypes and phenotypes of Enterococci isolated from broiler chickens.</title>
        <authorList>
            <person name="Muhammad A.R."/>
            <person name="Diarra M.S."/>
        </authorList>
    </citation>
    <scope>NUCLEOTIDE SEQUENCE [LARGE SCALE GENOMIC DNA]</scope>
    <source>
        <strain evidence="5 10">P5 C A 35</strain>
    </source>
</reference>
<gene>
    <name evidence="3" type="ORF">DKP91_15765</name>
    <name evidence="6" type="ORF">DTPHA_602427</name>
    <name evidence="4" type="ORF">EB12_02494</name>
    <name evidence="5" type="ORF">EGW36_13290</name>
    <name evidence="1" type="ORF">KYX88_12730</name>
    <name evidence="2" type="ORF">P6Z85_14100</name>
</gene>
<evidence type="ECO:0000313" key="8">
    <source>
        <dbReference type="Proteomes" id="UP000249070"/>
    </source>
</evidence>